<accession>A0A6J7R639</accession>
<sequence length="62" mass="6010">MTVNEVGVPPPVPGTTDTLILPAPPTTVDMAGVAGAPGPAAGVNRADAFDEAEVPAVFVAVA</sequence>
<evidence type="ECO:0000313" key="2">
    <source>
        <dbReference type="EMBL" id="CAB5024171.1"/>
    </source>
</evidence>
<name>A0A6J7R639_9ZZZZ</name>
<feature type="region of interest" description="Disordered" evidence="1">
    <location>
        <begin position="1"/>
        <end position="21"/>
    </location>
</feature>
<evidence type="ECO:0000256" key="1">
    <source>
        <dbReference type="SAM" id="MobiDB-lite"/>
    </source>
</evidence>
<proteinExistence type="predicted"/>
<dbReference type="AlphaFoldDB" id="A0A6J7R639"/>
<dbReference type="EMBL" id="CAFBPD010000303">
    <property type="protein sequence ID" value="CAB5024171.1"/>
    <property type="molecule type" value="Genomic_DNA"/>
</dbReference>
<organism evidence="2">
    <name type="scientific">freshwater metagenome</name>
    <dbReference type="NCBI Taxonomy" id="449393"/>
    <lineage>
        <taxon>unclassified sequences</taxon>
        <taxon>metagenomes</taxon>
        <taxon>ecological metagenomes</taxon>
    </lineage>
</organism>
<gene>
    <name evidence="2" type="ORF">UFOPK4061_01570</name>
</gene>
<protein>
    <submittedName>
        <fullName evidence="2">Unannotated protein</fullName>
    </submittedName>
</protein>
<reference evidence="2" key="1">
    <citation type="submission" date="2020-05" db="EMBL/GenBank/DDBJ databases">
        <authorList>
            <person name="Chiriac C."/>
            <person name="Salcher M."/>
            <person name="Ghai R."/>
            <person name="Kavagutti S V."/>
        </authorList>
    </citation>
    <scope>NUCLEOTIDE SEQUENCE</scope>
</reference>